<dbReference type="InterPro" id="IPR050122">
    <property type="entry name" value="RTK"/>
</dbReference>
<dbReference type="GO" id="GO:0005886">
    <property type="term" value="C:plasma membrane"/>
    <property type="evidence" value="ECO:0007669"/>
    <property type="project" value="TreeGrafter"/>
</dbReference>
<proteinExistence type="predicted"/>
<dbReference type="InterPro" id="IPR011009">
    <property type="entry name" value="Kinase-like_dom_sf"/>
</dbReference>
<dbReference type="Gene3D" id="3.30.200.20">
    <property type="entry name" value="Phosphorylase Kinase, domain 1"/>
    <property type="match status" value="1"/>
</dbReference>
<keyword evidence="7" id="KW-1185">Reference proteome</keyword>
<feature type="compositionally biased region" description="Polar residues" evidence="3">
    <location>
        <begin position="158"/>
        <end position="200"/>
    </location>
</feature>
<dbReference type="InterPro" id="IPR000719">
    <property type="entry name" value="Prot_kinase_dom"/>
</dbReference>
<dbReference type="InterPro" id="IPR001245">
    <property type="entry name" value="Ser-Thr/Tyr_kinase_cat_dom"/>
</dbReference>
<feature type="domain" description="Protein kinase" evidence="5">
    <location>
        <begin position="406"/>
        <end position="533"/>
    </location>
</feature>
<dbReference type="SUPFAM" id="SSF56112">
    <property type="entry name" value="Protein kinase-like (PK-like)"/>
    <property type="match status" value="1"/>
</dbReference>
<dbReference type="InterPro" id="IPR017441">
    <property type="entry name" value="Protein_kinase_ATP_BS"/>
</dbReference>
<keyword evidence="4" id="KW-0812">Transmembrane</keyword>
<evidence type="ECO:0000313" key="6">
    <source>
        <dbReference type="EMBL" id="CAH3045736.1"/>
    </source>
</evidence>
<organism evidence="6 7">
    <name type="scientific">Pocillopora meandrina</name>
    <dbReference type="NCBI Taxonomy" id="46732"/>
    <lineage>
        <taxon>Eukaryota</taxon>
        <taxon>Metazoa</taxon>
        <taxon>Cnidaria</taxon>
        <taxon>Anthozoa</taxon>
        <taxon>Hexacorallia</taxon>
        <taxon>Scleractinia</taxon>
        <taxon>Astrocoeniina</taxon>
        <taxon>Pocilloporidae</taxon>
        <taxon>Pocillopora</taxon>
    </lineage>
</organism>
<dbReference type="EMBL" id="CALNXJ010000008">
    <property type="protein sequence ID" value="CAH3045736.1"/>
    <property type="molecule type" value="Genomic_DNA"/>
</dbReference>
<comment type="subcellular location">
    <subcellularLocation>
        <location evidence="1">Membrane</location>
        <topology evidence="1">Single-pass membrane protein</topology>
    </subcellularLocation>
</comment>
<gene>
    <name evidence="6" type="ORF">PMEA_00033744</name>
</gene>
<accession>A0AAU9W456</accession>
<evidence type="ECO:0000256" key="1">
    <source>
        <dbReference type="ARBA" id="ARBA00004167"/>
    </source>
</evidence>
<keyword evidence="2" id="KW-0547">Nucleotide-binding</keyword>
<protein>
    <recommendedName>
        <fullName evidence="5">Protein kinase domain-containing protein</fullName>
    </recommendedName>
</protein>
<dbReference type="GO" id="GO:0004714">
    <property type="term" value="F:transmembrane receptor protein tyrosine kinase activity"/>
    <property type="evidence" value="ECO:0007669"/>
    <property type="project" value="TreeGrafter"/>
</dbReference>
<evidence type="ECO:0000256" key="2">
    <source>
        <dbReference type="PROSITE-ProRule" id="PRU10141"/>
    </source>
</evidence>
<feature type="region of interest" description="Disordered" evidence="3">
    <location>
        <begin position="158"/>
        <end position="214"/>
    </location>
</feature>
<dbReference type="PANTHER" id="PTHR24416:SF611">
    <property type="entry name" value="TYROSINE-PROTEIN KINASE TRANSMEMBRANE RECEPTOR ROR"/>
    <property type="match status" value="1"/>
</dbReference>
<feature type="binding site" evidence="2">
    <location>
        <position position="440"/>
    </location>
    <ligand>
        <name>ATP</name>
        <dbReference type="ChEBI" id="CHEBI:30616"/>
    </ligand>
</feature>
<keyword evidence="2" id="KW-0067">ATP-binding</keyword>
<name>A0AAU9W456_9CNID</name>
<evidence type="ECO:0000259" key="5">
    <source>
        <dbReference type="PROSITE" id="PS50011"/>
    </source>
</evidence>
<evidence type="ECO:0000313" key="7">
    <source>
        <dbReference type="Proteomes" id="UP001159428"/>
    </source>
</evidence>
<comment type="caution">
    <text evidence="6">The sequence shown here is derived from an EMBL/GenBank/DDBJ whole genome shotgun (WGS) entry which is preliminary data.</text>
</comment>
<dbReference type="GO" id="GO:0043235">
    <property type="term" value="C:receptor complex"/>
    <property type="evidence" value="ECO:0007669"/>
    <property type="project" value="TreeGrafter"/>
</dbReference>
<dbReference type="GO" id="GO:0007169">
    <property type="term" value="P:cell surface receptor protein tyrosine kinase signaling pathway"/>
    <property type="evidence" value="ECO:0007669"/>
    <property type="project" value="TreeGrafter"/>
</dbReference>
<dbReference type="PANTHER" id="PTHR24416">
    <property type="entry name" value="TYROSINE-PROTEIN KINASE RECEPTOR"/>
    <property type="match status" value="1"/>
</dbReference>
<sequence>MNDFGKCGELCVYLNGALEEFWKTTEATSGKACPNSTDPITENRSGEDARLFYNRSIRENVEDFRVYRAYAHSSLFAFMNRYESEGTCSGPLMEICLKEKIEFRKWNQTHLMIKIFDVTVNDSGLYEVSARFRGLQSDEWTMKCLHVIHLEKKGPRSTQNYSATTIKSYGPQSTQDYSTTTMKSSGPQSTQDYSTTTIKSSEPKVSMAPTSSGGKKRNNFTWITVSVVLGTIFGLLLLALILKGRRTICFRQTLPNDRPLLKPKETVSTAAITNPQFSHQVRQDNTLRGGKGVQHCANIEVVDQSSGRTPLLATPQGEQSHQYERCSAAPYKIPRPANPSLASDSRGSIELEHLHNNFCSQVDNCSTAPYKAPRNLNSSLPSNFKGESPYTPVQSSNDLEVPCESLKLLEKIGEGEFGQVWKGEAKDVGHTQGWSEVAVKMLKEESSLLDSRDLWYELNLLKKLQAVPHPNVVQLLGCLTKDIFQCEGREFSMFGLFHSKYHGKYQQNNFTNSHAILQEEWRLYQLKSLFIGI</sequence>
<keyword evidence="4" id="KW-1133">Transmembrane helix</keyword>
<dbReference type="GO" id="GO:0005524">
    <property type="term" value="F:ATP binding"/>
    <property type="evidence" value="ECO:0007669"/>
    <property type="project" value="UniProtKB-UniRule"/>
</dbReference>
<dbReference type="AlphaFoldDB" id="A0AAU9W456"/>
<reference evidence="6 7" key="1">
    <citation type="submission" date="2022-05" db="EMBL/GenBank/DDBJ databases">
        <authorList>
            <consortium name="Genoscope - CEA"/>
            <person name="William W."/>
        </authorList>
    </citation>
    <scope>NUCLEOTIDE SEQUENCE [LARGE SCALE GENOMIC DNA]</scope>
</reference>
<dbReference type="Pfam" id="PF07714">
    <property type="entry name" value="PK_Tyr_Ser-Thr"/>
    <property type="match status" value="1"/>
</dbReference>
<evidence type="ECO:0000256" key="3">
    <source>
        <dbReference type="SAM" id="MobiDB-lite"/>
    </source>
</evidence>
<dbReference type="Proteomes" id="UP001159428">
    <property type="component" value="Unassembled WGS sequence"/>
</dbReference>
<dbReference type="PROSITE" id="PS50011">
    <property type="entry name" value="PROTEIN_KINASE_DOM"/>
    <property type="match status" value="1"/>
</dbReference>
<dbReference type="PROSITE" id="PS00107">
    <property type="entry name" value="PROTEIN_KINASE_ATP"/>
    <property type="match status" value="1"/>
</dbReference>
<keyword evidence="4" id="KW-0472">Membrane</keyword>
<feature type="transmembrane region" description="Helical" evidence="4">
    <location>
        <begin position="220"/>
        <end position="242"/>
    </location>
</feature>
<evidence type="ECO:0000256" key="4">
    <source>
        <dbReference type="SAM" id="Phobius"/>
    </source>
</evidence>